<dbReference type="Proteomes" id="UP000620224">
    <property type="component" value="Unassembled WGS sequence"/>
</dbReference>
<feature type="chain" id="PRO_5036973263" evidence="1">
    <location>
        <begin position="21"/>
        <end position="385"/>
    </location>
</feature>
<reference evidence="2" key="2">
    <citation type="submission" date="2020-09" db="EMBL/GenBank/DDBJ databases">
        <authorList>
            <person name="Sun Q."/>
            <person name="Ohkuma M."/>
        </authorList>
    </citation>
    <scope>NUCLEOTIDE SEQUENCE</scope>
    <source>
        <strain evidence="2">JCM 4490</strain>
    </source>
</reference>
<dbReference type="EMBL" id="BMUE01000021">
    <property type="protein sequence ID" value="GGW77905.1"/>
    <property type="molecule type" value="Genomic_DNA"/>
</dbReference>
<keyword evidence="1" id="KW-0732">Signal</keyword>
<organism evidence="2 3">
    <name type="scientific">Streptomyces lucensis JCM 4490</name>
    <dbReference type="NCBI Taxonomy" id="1306176"/>
    <lineage>
        <taxon>Bacteria</taxon>
        <taxon>Bacillati</taxon>
        <taxon>Actinomycetota</taxon>
        <taxon>Actinomycetes</taxon>
        <taxon>Kitasatosporales</taxon>
        <taxon>Streptomycetaceae</taxon>
        <taxon>Streptomyces</taxon>
    </lineage>
</organism>
<sequence length="385" mass="41089">MASLAVVPLTLLATEVAASASPQPSPRPDAPAFSLSSVRGHELKDVSGFAPSSATGRLLDTQGFSVLRASSDRTAVVDRSMTDQGITTATGTSSVDISWKGYDRQARYVVNRDGEDIASLGAGVTSFHDTGLRAGSHHSYRVTPILPKGGNPHSRVWGVQVDVPTVRKGENELSALRREAVRKATAAAVARTTTVSWMTFIPQKKINAPLAGCDYGRNFQFGGDGHGYDWKSSKYRTSLNAVITWSGKKVDGYKDIGASHVYVKSTGRLVATKTASDRDMKAKKMGSGGNYVDIRLVTHATNPFCHGLGGVKGAIDGAISMHVTTGGNWSIISGKHRLMPNHLIYIYNGGRVTTVYKRSYANEACLIGSAACPEADLTGYYGKFN</sequence>
<dbReference type="Gene3D" id="2.60.40.10">
    <property type="entry name" value="Immunoglobulins"/>
    <property type="match status" value="1"/>
</dbReference>
<evidence type="ECO:0000313" key="2">
    <source>
        <dbReference type="EMBL" id="GGW77905.1"/>
    </source>
</evidence>
<accession>A0A918JGE8</accession>
<keyword evidence="3" id="KW-1185">Reference proteome</keyword>
<evidence type="ECO:0000256" key="1">
    <source>
        <dbReference type="SAM" id="SignalP"/>
    </source>
</evidence>
<gene>
    <name evidence="2" type="ORF">GCM10010503_64670</name>
</gene>
<dbReference type="RefSeq" id="WP_229816356.1">
    <property type="nucleotide sequence ID" value="NZ_BMUE01000021.1"/>
</dbReference>
<comment type="caution">
    <text evidence="2">The sequence shown here is derived from an EMBL/GenBank/DDBJ whole genome shotgun (WGS) entry which is preliminary data.</text>
</comment>
<protein>
    <submittedName>
        <fullName evidence="2">Uncharacterized protein</fullName>
    </submittedName>
</protein>
<evidence type="ECO:0000313" key="3">
    <source>
        <dbReference type="Proteomes" id="UP000620224"/>
    </source>
</evidence>
<name>A0A918JGE8_9ACTN</name>
<proteinExistence type="predicted"/>
<dbReference type="GO" id="GO:0005975">
    <property type="term" value="P:carbohydrate metabolic process"/>
    <property type="evidence" value="ECO:0007669"/>
    <property type="project" value="UniProtKB-ARBA"/>
</dbReference>
<dbReference type="AlphaFoldDB" id="A0A918JGE8"/>
<reference evidence="2" key="1">
    <citation type="journal article" date="2014" name="Int. J. Syst. Evol. Microbiol.">
        <title>Complete genome sequence of Corynebacterium casei LMG S-19264T (=DSM 44701T), isolated from a smear-ripened cheese.</title>
        <authorList>
            <consortium name="US DOE Joint Genome Institute (JGI-PGF)"/>
            <person name="Walter F."/>
            <person name="Albersmeier A."/>
            <person name="Kalinowski J."/>
            <person name="Ruckert C."/>
        </authorList>
    </citation>
    <scope>NUCLEOTIDE SEQUENCE</scope>
    <source>
        <strain evidence="2">JCM 4490</strain>
    </source>
</reference>
<dbReference type="InterPro" id="IPR013783">
    <property type="entry name" value="Ig-like_fold"/>
</dbReference>
<feature type="signal peptide" evidence="1">
    <location>
        <begin position="1"/>
        <end position="20"/>
    </location>
</feature>